<dbReference type="Gene3D" id="3.30.565.10">
    <property type="entry name" value="Histidine kinase-like ATPase, C-terminal domain"/>
    <property type="match status" value="1"/>
</dbReference>
<name>A0ABT9KE71_9PAST</name>
<protein>
    <recommendedName>
        <fullName evidence="3">ATP-binding protein</fullName>
    </recommendedName>
</protein>
<dbReference type="Proteomes" id="UP001224083">
    <property type="component" value="Unassembled WGS sequence"/>
</dbReference>
<keyword evidence="2" id="KW-1185">Reference proteome</keyword>
<dbReference type="InterPro" id="IPR036890">
    <property type="entry name" value="HATPase_C_sf"/>
</dbReference>
<dbReference type="EMBL" id="JAQAHH010000006">
    <property type="protein sequence ID" value="MDP9500353.1"/>
    <property type="molecule type" value="Genomic_DNA"/>
</dbReference>
<reference evidence="1 2" key="1">
    <citation type="submission" date="2022-12" db="EMBL/GenBank/DDBJ databases">
        <title>Genome sequence of Pasteurellaceae Bisgaard Taxon 45.</title>
        <authorList>
            <person name="Foggin C."/>
            <person name="Rosen L.E."/>
            <person name="Henton M."/>
            <person name="Buys A."/>
            <person name="Floyd T."/>
            <person name="Turner A.D."/>
            <person name="Tarbin J."/>
            <person name="Lloyd A.S."/>
            <person name="Chaitezvi C."/>
            <person name="Ellis R.J."/>
            <person name="Roberts H.C."/>
            <person name="Dastjerdi A."/>
            <person name="Nunez A."/>
            <person name="Van Vliet A.H."/>
            <person name="Steinbach F."/>
        </authorList>
    </citation>
    <scope>NUCLEOTIDE SEQUENCE [LARGE SCALE GENOMIC DNA]</scope>
    <source>
        <strain evidence="1 2">VF20HR</strain>
    </source>
</reference>
<accession>A0ABT9KE71</accession>
<sequence>MNTKIFHLPSLKESPEDIQKILAIANEIKHNPKHSFTFAFSKCQFLGCTSIAVLGAIANFVDSIYPKPKGNLTFVYQAIRQHSTDKRFSTGVMFDVETMSGDLKERLVSCNFLSYFHHQYEPIYPKGKYIGFRIHPKLDKLDENALYEHIEGELLTSEKILLSEALKEDIVTKIIELFINAFGHGVKDAKYSLSVISCADYLQNDKKLSLCIVDMGKGIAQQVIDYHCCKGVDFECEQEAIKWALQEGNSTKTDSLGKNIPRGLGLSLLQEFISKNGGSLDIYTNSCHVYLSPDGEYVIEKMPISISGTVITIQIQCHQNVQYLYGRELENDNEQNNSN</sequence>
<evidence type="ECO:0008006" key="3">
    <source>
        <dbReference type="Google" id="ProtNLM"/>
    </source>
</evidence>
<evidence type="ECO:0000313" key="2">
    <source>
        <dbReference type="Proteomes" id="UP001224083"/>
    </source>
</evidence>
<gene>
    <name evidence="1" type="ORF">O7M46_05230</name>
</gene>
<proteinExistence type="predicted"/>
<dbReference type="SUPFAM" id="SSF55874">
    <property type="entry name" value="ATPase domain of HSP90 chaperone/DNA topoisomerase II/histidine kinase"/>
    <property type="match status" value="1"/>
</dbReference>
<comment type="caution">
    <text evidence="1">The sequence shown here is derived from an EMBL/GenBank/DDBJ whole genome shotgun (WGS) entry which is preliminary data.</text>
</comment>
<organism evidence="1 2">
    <name type="scientific">Bisgaard Taxon 45</name>
    <dbReference type="NCBI Taxonomy" id="304289"/>
    <lineage>
        <taxon>Bacteria</taxon>
        <taxon>Pseudomonadati</taxon>
        <taxon>Pseudomonadota</taxon>
        <taxon>Gammaproteobacteria</taxon>
        <taxon>Pasteurellales</taxon>
        <taxon>Pasteurellaceae</taxon>
    </lineage>
</organism>
<evidence type="ECO:0000313" key="1">
    <source>
        <dbReference type="EMBL" id="MDP9500353.1"/>
    </source>
</evidence>